<comment type="caution">
    <text evidence="1">The sequence shown here is derived from an EMBL/GenBank/DDBJ whole genome shotgun (WGS) entry which is preliminary data.</text>
</comment>
<sequence>MINNNTVVGFDDQGRVMITYHKYDARGDTQIFVARRERKGWVTVQVTHWKGFRWDFHGYGSLDSRLFVKGPQPAGNDLLRVSVVRDGAPIDLLIDAKTLALVAEQPRHTLAATLASRLPMPAGMHLNTIEGDAGMALVWATQAWQSPSVLRLRPDAPRIRYGPRGFDDVTAPRQY</sequence>
<gene>
    <name evidence="1" type="ORF">MTR62_07085</name>
</gene>
<name>A0ABT0BCC8_9SPHN</name>
<evidence type="ECO:0000313" key="1">
    <source>
        <dbReference type="EMBL" id="MCJ2182461.1"/>
    </source>
</evidence>
<dbReference type="EMBL" id="JALHLF010000017">
    <property type="protein sequence ID" value="MCJ2182461.1"/>
    <property type="molecule type" value="Genomic_DNA"/>
</dbReference>
<dbReference type="Pfam" id="PF15892">
    <property type="entry name" value="BNR_4"/>
    <property type="match status" value="1"/>
</dbReference>
<reference evidence="1" key="1">
    <citation type="submission" date="2022-03" db="EMBL/GenBank/DDBJ databases">
        <title>Identification of a novel bacterium isolated from mangrove sediments.</title>
        <authorList>
            <person name="Pan X."/>
        </authorList>
    </citation>
    <scope>NUCLEOTIDE SEQUENCE</scope>
    <source>
        <strain evidence="1">B1949</strain>
    </source>
</reference>
<protein>
    <submittedName>
        <fullName evidence="1">BNR repeat-containing protein</fullName>
    </submittedName>
</protein>
<keyword evidence="2" id="KW-1185">Reference proteome</keyword>
<evidence type="ECO:0000313" key="2">
    <source>
        <dbReference type="Proteomes" id="UP001162881"/>
    </source>
</evidence>
<organism evidence="1 2">
    <name type="scientific">Novosphingobium organovorum</name>
    <dbReference type="NCBI Taxonomy" id="2930092"/>
    <lineage>
        <taxon>Bacteria</taxon>
        <taxon>Pseudomonadati</taxon>
        <taxon>Pseudomonadota</taxon>
        <taxon>Alphaproteobacteria</taxon>
        <taxon>Sphingomonadales</taxon>
        <taxon>Sphingomonadaceae</taxon>
        <taxon>Novosphingobium</taxon>
    </lineage>
</organism>
<accession>A0ABT0BCC8</accession>
<dbReference type="Proteomes" id="UP001162881">
    <property type="component" value="Unassembled WGS sequence"/>
</dbReference>
<proteinExistence type="predicted"/>